<accession>A0A7X1AYB2</accession>
<dbReference type="RefSeq" id="WP_185691893.1">
    <property type="nucleotide sequence ID" value="NZ_JACHVA010000046.1"/>
</dbReference>
<comment type="caution">
    <text evidence="2">The sequence shown here is derived from an EMBL/GenBank/DDBJ whole genome shotgun (WGS) entry which is preliminary data.</text>
</comment>
<sequence length="298" mass="32596">MKRLSPALAILALFFTACSPDSGSGPTADSEVPTTDPTDDALVIALDQEDNLVDFVRVVPGDRIERIEFAAPENGDPILIIASGSNVMEGFGLAQMLVSSSQQEQMIGYVSADIEDGVVTGLSGNSLSSPMDFDERFAAVIAEARSIENPVNQESTTIVREDRYKSEWIEDENGNLRPPELSEGEADFLNQVAAAMESGNYEDLAAIGPTDEPEIAQYMIDGLKNFAPFDYSHYEFARIDREHPDNQEIFTSYDGQAYDFTIEPVYTLDLVIQQSGTSYPMRYGLNVGIQDGALTLAY</sequence>
<reference evidence="2 3" key="1">
    <citation type="submission" date="2020-07" db="EMBL/GenBank/DDBJ databases">
        <authorList>
            <person name="Feng X."/>
        </authorList>
    </citation>
    <scope>NUCLEOTIDE SEQUENCE [LARGE SCALE GENOMIC DNA]</scope>
    <source>
        <strain evidence="2 3">JCM14086</strain>
    </source>
</reference>
<dbReference type="PROSITE" id="PS51257">
    <property type="entry name" value="PROKAR_LIPOPROTEIN"/>
    <property type="match status" value="1"/>
</dbReference>
<evidence type="ECO:0000256" key="1">
    <source>
        <dbReference type="SAM" id="SignalP"/>
    </source>
</evidence>
<dbReference type="AlphaFoldDB" id="A0A7X1AYB2"/>
<feature type="signal peptide" evidence="1">
    <location>
        <begin position="1"/>
        <end position="19"/>
    </location>
</feature>
<dbReference type="Proteomes" id="UP000525652">
    <property type="component" value="Unassembled WGS sequence"/>
</dbReference>
<gene>
    <name evidence="2" type="ORF">H5P30_05160</name>
</gene>
<name>A0A7X1AYB2_9BACT</name>
<evidence type="ECO:0000313" key="3">
    <source>
        <dbReference type="Proteomes" id="UP000525652"/>
    </source>
</evidence>
<proteinExistence type="predicted"/>
<keyword evidence="3" id="KW-1185">Reference proteome</keyword>
<evidence type="ECO:0000313" key="2">
    <source>
        <dbReference type="EMBL" id="MBC2601168.1"/>
    </source>
</evidence>
<protein>
    <submittedName>
        <fullName evidence="2">Uncharacterized protein</fullName>
    </submittedName>
</protein>
<organism evidence="2 3">
    <name type="scientific">Puniceicoccus vermicola</name>
    <dbReference type="NCBI Taxonomy" id="388746"/>
    <lineage>
        <taxon>Bacteria</taxon>
        <taxon>Pseudomonadati</taxon>
        <taxon>Verrucomicrobiota</taxon>
        <taxon>Opitutia</taxon>
        <taxon>Puniceicoccales</taxon>
        <taxon>Puniceicoccaceae</taxon>
        <taxon>Puniceicoccus</taxon>
    </lineage>
</organism>
<keyword evidence="1" id="KW-0732">Signal</keyword>
<feature type="chain" id="PRO_5030859689" evidence="1">
    <location>
        <begin position="20"/>
        <end position="298"/>
    </location>
</feature>
<dbReference type="EMBL" id="JACHVA010000046">
    <property type="protein sequence ID" value="MBC2601168.1"/>
    <property type="molecule type" value="Genomic_DNA"/>
</dbReference>